<dbReference type="EMBL" id="FNQM01000003">
    <property type="protein sequence ID" value="SEA12799.1"/>
    <property type="molecule type" value="Genomic_DNA"/>
</dbReference>
<keyword evidence="1" id="KW-0678">Repressor</keyword>
<feature type="domain" description="HTH cro/C1-type" evidence="4">
    <location>
        <begin position="21"/>
        <end position="48"/>
    </location>
</feature>
<dbReference type="InterPro" id="IPR001387">
    <property type="entry name" value="Cro/C1-type_HTH"/>
</dbReference>
<proteinExistence type="predicted"/>
<dbReference type="PROSITE" id="PS51000">
    <property type="entry name" value="HTH_DEOR_2"/>
    <property type="match status" value="1"/>
</dbReference>
<dbReference type="STRING" id="89524.SAMN05444370_103166"/>
<dbReference type="PANTHER" id="PTHR30363:SF4">
    <property type="entry name" value="GLYCEROL-3-PHOSPHATE REGULON REPRESSOR"/>
    <property type="match status" value="1"/>
</dbReference>
<reference evidence="6 7" key="1">
    <citation type="submission" date="2016-10" db="EMBL/GenBank/DDBJ databases">
        <authorList>
            <person name="de Groot N.N."/>
        </authorList>
    </citation>
    <scope>NUCLEOTIDE SEQUENCE [LARGE SCALE GENOMIC DNA]</scope>
    <source>
        <strain evidence="6 7">DSM 15345</strain>
    </source>
</reference>
<evidence type="ECO:0000256" key="1">
    <source>
        <dbReference type="ARBA" id="ARBA00022491"/>
    </source>
</evidence>
<dbReference type="Pfam" id="PF00455">
    <property type="entry name" value="DeoRC"/>
    <property type="match status" value="1"/>
</dbReference>
<dbReference type="InterPro" id="IPR001034">
    <property type="entry name" value="DeoR_HTH"/>
</dbReference>
<dbReference type="Gene3D" id="3.30.750.70">
    <property type="entry name" value="4-hydroxybutyrate coenzyme like domains"/>
    <property type="match status" value="1"/>
</dbReference>
<dbReference type="PRINTS" id="PR00037">
    <property type="entry name" value="HTHLACR"/>
</dbReference>
<dbReference type="Gene3D" id="1.10.10.10">
    <property type="entry name" value="Winged helix-like DNA-binding domain superfamily/Winged helix DNA-binding domain"/>
    <property type="match status" value="1"/>
</dbReference>
<keyword evidence="3" id="KW-0804">Transcription</keyword>
<accession>A0A1H3YMF9</accession>
<dbReference type="Pfam" id="PF08220">
    <property type="entry name" value="HTH_DeoR"/>
    <property type="match status" value="1"/>
</dbReference>
<dbReference type="SUPFAM" id="SSF46785">
    <property type="entry name" value="Winged helix' DNA-binding domain"/>
    <property type="match status" value="1"/>
</dbReference>
<dbReference type="InterPro" id="IPR036390">
    <property type="entry name" value="WH_DNA-bd_sf"/>
</dbReference>
<protein>
    <submittedName>
        <fullName evidence="6">Transcriptional regulator, DeoR family</fullName>
    </submittedName>
</protein>
<keyword evidence="2" id="KW-0805">Transcription regulation</keyword>
<evidence type="ECO:0000313" key="6">
    <source>
        <dbReference type="EMBL" id="SEA12799.1"/>
    </source>
</evidence>
<dbReference type="PROSITE" id="PS50943">
    <property type="entry name" value="HTH_CROC1"/>
    <property type="match status" value="1"/>
</dbReference>
<gene>
    <name evidence="6" type="ORF">SAMN05444370_103166</name>
</gene>
<dbReference type="InterPro" id="IPR037171">
    <property type="entry name" value="NagB/RpiA_transferase-like"/>
</dbReference>
<feature type="domain" description="HTH deoR-type" evidence="5">
    <location>
        <begin position="13"/>
        <end position="68"/>
    </location>
</feature>
<dbReference type="SMART" id="SM01134">
    <property type="entry name" value="DeoRC"/>
    <property type="match status" value="1"/>
</dbReference>
<evidence type="ECO:0000313" key="7">
    <source>
        <dbReference type="Proteomes" id="UP000198703"/>
    </source>
</evidence>
<dbReference type="PANTHER" id="PTHR30363">
    <property type="entry name" value="HTH-TYPE TRANSCRIPTIONAL REGULATOR SRLR-RELATED"/>
    <property type="match status" value="1"/>
</dbReference>
<dbReference type="InterPro" id="IPR050313">
    <property type="entry name" value="Carb_Metab_HTH_regulators"/>
</dbReference>
<name>A0A1H3YMF9_9RHOB</name>
<evidence type="ECO:0000259" key="5">
    <source>
        <dbReference type="PROSITE" id="PS51000"/>
    </source>
</evidence>
<dbReference type="InterPro" id="IPR014036">
    <property type="entry name" value="DeoR-like_C"/>
</dbReference>
<dbReference type="Proteomes" id="UP000198703">
    <property type="component" value="Unassembled WGS sequence"/>
</dbReference>
<dbReference type="AlphaFoldDB" id="A0A1H3YMF9"/>
<dbReference type="SUPFAM" id="SSF100950">
    <property type="entry name" value="NagB/RpiA/CoA transferase-like"/>
    <property type="match status" value="1"/>
</dbReference>
<dbReference type="InterPro" id="IPR036388">
    <property type="entry name" value="WH-like_DNA-bd_sf"/>
</dbReference>
<evidence type="ECO:0000259" key="4">
    <source>
        <dbReference type="PROSITE" id="PS50943"/>
    </source>
</evidence>
<dbReference type="GO" id="GO:0003700">
    <property type="term" value="F:DNA-binding transcription factor activity"/>
    <property type="evidence" value="ECO:0007669"/>
    <property type="project" value="InterPro"/>
</dbReference>
<sequence>MAGKKANGPAMTTSFRQQEIVELARRARRVTVEELAERFNVTRQTIRRDLAELCEARVLARTHGGAMLASGVANAGYADRAATAGDSKTEIARLCAAHIPDDCSLFINIGTTTEAVARALSGHRNLLVITNNLNVANTLAQNPHCEVIVAGGVLRRSDNGLVGEATVDFIRQFKVDHAIIGASAVDADGALLDYDFREVRVAQAIISNARRSCLVADATKFTRTAPVRIARLTDLDALFTDETPPQAIDALCREHGVAVHVAGGRRAEAAE</sequence>
<dbReference type="SMART" id="SM00420">
    <property type="entry name" value="HTH_DEOR"/>
    <property type="match status" value="1"/>
</dbReference>
<evidence type="ECO:0000256" key="2">
    <source>
        <dbReference type="ARBA" id="ARBA00023015"/>
    </source>
</evidence>
<keyword evidence="7" id="KW-1185">Reference proteome</keyword>
<evidence type="ECO:0000256" key="3">
    <source>
        <dbReference type="ARBA" id="ARBA00023163"/>
    </source>
</evidence>
<organism evidence="6 7">
    <name type="scientific">Rubrimonas cliftonensis</name>
    <dbReference type="NCBI Taxonomy" id="89524"/>
    <lineage>
        <taxon>Bacteria</taxon>
        <taxon>Pseudomonadati</taxon>
        <taxon>Pseudomonadota</taxon>
        <taxon>Alphaproteobacteria</taxon>
        <taxon>Rhodobacterales</taxon>
        <taxon>Paracoccaceae</taxon>
        <taxon>Rubrimonas</taxon>
    </lineage>
</organism>